<evidence type="ECO:0000313" key="2">
    <source>
        <dbReference type="EMBL" id="QHR91675.1"/>
    </source>
</evidence>
<gene>
    <name evidence="2" type="primary">orf05743</name>
    <name evidence="2" type="ORF">Q903MT_gene5711</name>
</gene>
<sequence length="151" mass="17221">MIEVQKGALADPEREKQERMWMQRSEKFAEWEGTSEEGRWQPPDDAGGIGTQTSSVETLPKLTNPAITAEAMEEQNQEEAFEDAFEFAPFWYSNPAECHIADEADRNGSEVSPSYSLPPTPFSFCQEPMTIVRRAQVCVWLAVQVYQLQWL</sequence>
<feature type="compositionally biased region" description="Basic and acidic residues" evidence="1">
    <location>
        <begin position="11"/>
        <end position="30"/>
    </location>
</feature>
<evidence type="ECO:0000256" key="1">
    <source>
        <dbReference type="SAM" id="MobiDB-lite"/>
    </source>
</evidence>
<dbReference type="EMBL" id="MK697702">
    <property type="protein sequence ID" value="QHR91675.1"/>
    <property type="molecule type" value="Genomic_DNA"/>
</dbReference>
<geneLocation type="mitochondrion" evidence="2"/>
<reference evidence="2" key="1">
    <citation type="submission" date="2019-03" db="EMBL/GenBank/DDBJ databases">
        <title>Largest Complete Mitochondrial Genome of a Gymnosperm, Sitka Spruce (Picea sitchensis), Indicates Complex Physical Structure.</title>
        <authorList>
            <person name="Jackman S.D."/>
            <person name="Coombe L."/>
            <person name="Warren R."/>
            <person name="Kirk H."/>
            <person name="Trinh E."/>
            <person name="McLeod T."/>
            <person name="Pleasance S."/>
            <person name="Pandoh P."/>
            <person name="Zhao Y."/>
            <person name="Coope R."/>
            <person name="Bousquet J."/>
            <person name="Bohlmann J.C."/>
            <person name="Jones S.J.M."/>
            <person name="Birol I."/>
        </authorList>
    </citation>
    <scope>NUCLEOTIDE SEQUENCE</scope>
    <source>
        <strain evidence="2">Q903</strain>
    </source>
</reference>
<protein>
    <submittedName>
        <fullName evidence="2">Uncharacterized protein</fullName>
    </submittedName>
</protein>
<accession>A0A6B9XWR0</accession>
<dbReference type="AlphaFoldDB" id="A0A6B9XWR0"/>
<keyword evidence="2" id="KW-0496">Mitochondrion</keyword>
<organism evidence="2">
    <name type="scientific">Picea sitchensis</name>
    <name type="common">Sitka spruce</name>
    <name type="synonym">Pinus sitchensis</name>
    <dbReference type="NCBI Taxonomy" id="3332"/>
    <lineage>
        <taxon>Eukaryota</taxon>
        <taxon>Viridiplantae</taxon>
        <taxon>Streptophyta</taxon>
        <taxon>Embryophyta</taxon>
        <taxon>Tracheophyta</taxon>
        <taxon>Spermatophyta</taxon>
        <taxon>Pinopsida</taxon>
        <taxon>Pinidae</taxon>
        <taxon>Conifers I</taxon>
        <taxon>Pinales</taxon>
        <taxon>Pinaceae</taxon>
        <taxon>Picea</taxon>
    </lineage>
</organism>
<name>A0A6B9XWR0_PICSI</name>
<proteinExistence type="predicted"/>
<feature type="region of interest" description="Disordered" evidence="1">
    <location>
        <begin position="1"/>
        <end position="60"/>
    </location>
</feature>